<gene>
    <name evidence="1" type="ORF">ARMSODRAFT_961779</name>
</gene>
<name>A0A2H3B126_9AGAR</name>
<sequence>MHHAEFLVPPLWHSYYVQNPFMLTGCISETVERMVDAVARTSKGITVTLSIGYYLLSTRDCDDVLIR</sequence>
<dbReference type="AlphaFoldDB" id="A0A2H3B126"/>
<accession>A0A2H3B126</accession>
<reference evidence="2" key="1">
    <citation type="journal article" date="2017" name="Nat. Ecol. Evol.">
        <title>Genome expansion and lineage-specific genetic innovations in the forest pathogenic fungi Armillaria.</title>
        <authorList>
            <person name="Sipos G."/>
            <person name="Prasanna A.N."/>
            <person name="Walter M.C."/>
            <person name="O'Connor E."/>
            <person name="Balint B."/>
            <person name="Krizsan K."/>
            <person name="Kiss B."/>
            <person name="Hess J."/>
            <person name="Varga T."/>
            <person name="Slot J."/>
            <person name="Riley R."/>
            <person name="Boka B."/>
            <person name="Rigling D."/>
            <person name="Barry K."/>
            <person name="Lee J."/>
            <person name="Mihaltcheva S."/>
            <person name="LaButti K."/>
            <person name="Lipzen A."/>
            <person name="Waldron R."/>
            <person name="Moloney N.M."/>
            <person name="Sperisen C."/>
            <person name="Kredics L."/>
            <person name="Vagvoelgyi C."/>
            <person name="Patrignani A."/>
            <person name="Fitzpatrick D."/>
            <person name="Nagy I."/>
            <person name="Doyle S."/>
            <person name="Anderson J.B."/>
            <person name="Grigoriev I.V."/>
            <person name="Gueldener U."/>
            <person name="Muensterkoetter M."/>
            <person name="Nagy L.G."/>
        </authorList>
    </citation>
    <scope>NUCLEOTIDE SEQUENCE [LARGE SCALE GENOMIC DNA]</scope>
    <source>
        <strain evidence="2">28-4</strain>
    </source>
</reference>
<organism evidence="1 2">
    <name type="scientific">Armillaria solidipes</name>
    <dbReference type="NCBI Taxonomy" id="1076256"/>
    <lineage>
        <taxon>Eukaryota</taxon>
        <taxon>Fungi</taxon>
        <taxon>Dikarya</taxon>
        <taxon>Basidiomycota</taxon>
        <taxon>Agaricomycotina</taxon>
        <taxon>Agaricomycetes</taxon>
        <taxon>Agaricomycetidae</taxon>
        <taxon>Agaricales</taxon>
        <taxon>Marasmiineae</taxon>
        <taxon>Physalacriaceae</taxon>
        <taxon>Armillaria</taxon>
    </lineage>
</organism>
<evidence type="ECO:0000313" key="1">
    <source>
        <dbReference type="EMBL" id="PBK64601.1"/>
    </source>
</evidence>
<protein>
    <submittedName>
        <fullName evidence="1">Uncharacterized protein</fullName>
    </submittedName>
</protein>
<proteinExistence type="predicted"/>
<evidence type="ECO:0000313" key="2">
    <source>
        <dbReference type="Proteomes" id="UP000218334"/>
    </source>
</evidence>
<dbReference type="Proteomes" id="UP000218334">
    <property type="component" value="Unassembled WGS sequence"/>
</dbReference>
<keyword evidence="2" id="KW-1185">Reference proteome</keyword>
<dbReference type="EMBL" id="KZ293450">
    <property type="protein sequence ID" value="PBK64601.1"/>
    <property type="molecule type" value="Genomic_DNA"/>
</dbReference>